<organism evidence="3 4">
    <name type="scientific">Psilocybe cyanescens</name>
    <dbReference type="NCBI Taxonomy" id="93625"/>
    <lineage>
        <taxon>Eukaryota</taxon>
        <taxon>Fungi</taxon>
        <taxon>Dikarya</taxon>
        <taxon>Basidiomycota</taxon>
        <taxon>Agaricomycotina</taxon>
        <taxon>Agaricomycetes</taxon>
        <taxon>Agaricomycetidae</taxon>
        <taxon>Agaricales</taxon>
        <taxon>Agaricineae</taxon>
        <taxon>Strophariaceae</taxon>
        <taxon>Psilocybe</taxon>
    </lineage>
</organism>
<keyword evidence="4" id="KW-1185">Reference proteome</keyword>
<dbReference type="AlphaFoldDB" id="A0A409XJ04"/>
<proteinExistence type="predicted"/>
<feature type="compositionally biased region" description="Pro residues" evidence="1">
    <location>
        <begin position="122"/>
        <end position="134"/>
    </location>
</feature>
<keyword evidence="2" id="KW-0472">Membrane</keyword>
<reference evidence="3 4" key="1">
    <citation type="journal article" date="2018" name="Evol. Lett.">
        <title>Horizontal gene cluster transfer increased hallucinogenic mushroom diversity.</title>
        <authorList>
            <person name="Reynolds H.T."/>
            <person name="Vijayakumar V."/>
            <person name="Gluck-Thaler E."/>
            <person name="Korotkin H.B."/>
            <person name="Matheny P.B."/>
            <person name="Slot J.C."/>
        </authorList>
    </citation>
    <scope>NUCLEOTIDE SEQUENCE [LARGE SCALE GENOMIC DNA]</scope>
    <source>
        <strain evidence="3 4">2631</strain>
    </source>
</reference>
<evidence type="ECO:0000256" key="1">
    <source>
        <dbReference type="SAM" id="MobiDB-lite"/>
    </source>
</evidence>
<name>A0A409XJ04_PSICY</name>
<keyword evidence="2" id="KW-0812">Transmembrane</keyword>
<accession>A0A409XJ04</accession>
<evidence type="ECO:0000313" key="3">
    <source>
        <dbReference type="EMBL" id="PPQ90724.1"/>
    </source>
</evidence>
<dbReference type="Proteomes" id="UP000283269">
    <property type="component" value="Unassembled WGS sequence"/>
</dbReference>
<gene>
    <name evidence="3" type="ORF">CVT25_005032</name>
</gene>
<dbReference type="InParanoid" id="A0A409XJ04"/>
<dbReference type="EMBL" id="NHYD01001552">
    <property type="protein sequence ID" value="PPQ90724.1"/>
    <property type="molecule type" value="Genomic_DNA"/>
</dbReference>
<evidence type="ECO:0000313" key="4">
    <source>
        <dbReference type="Proteomes" id="UP000283269"/>
    </source>
</evidence>
<feature type="region of interest" description="Disordered" evidence="1">
    <location>
        <begin position="120"/>
        <end position="142"/>
    </location>
</feature>
<feature type="transmembrane region" description="Helical" evidence="2">
    <location>
        <begin position="66"/>
        <end position="88"/>
    </location>
</feature>
<sequence length="346" mass="38533">MSQPVMNLQYGMSQVDEQFQQWLDAIPDEHHVLPAVTGTVIFITVGPDIRSHMAASRMLKDIREQIALVFTLAGVLVTTYGSTVAKVLQQGIGAYLPHHVALQIRVIDPECCYEFIETWEPESPPSPPSSPSLSPPSSSSNMSVAALPPAPFRMIEHTSVTVSIDGLNKAILSKILELPQLRELTVRGPLRPTLSAIGDYHRDARHALLWFLGFPQAFQNVQRVVITLDFFDGIHSILQKLHDFRCMTSLELTMFEPIGYEGVLQNHRSLDIALEKGLESLSQLDELILPTQLVTTSKLTLVDLFDRMFASSIHSADGRVLTRISLLSLSASRRFSFSLRFILAAY</sequence>
<keyword evidence="2" id="KW-1133">Transmembrane helix</keyword>
<evidence type="ECO:0000256" key="2">
    <source>
        <dbReference type="SAM" id="Phobius"/>
    </source>
</evidence>
<protein>
    <submittedName>
        <fullName evidence="3">Uncharacterized protein</fullName>
    </submittedName>
</protein>
<comment type="caution">
    <text evidence="3">The sequence shown here is derived from an EMBL/GenBank/DDBJ whole genome shotgun (WGS) entry which is preliminary data.</text>
</comment>